<evidence type="ECO:0008006" key="3">
    <source>
        <dbReference type="Google" id="ProtNLM"/>
    </source>
</evidence>
<sequence>MTADAKRLRSIRRIADLRHQLKRIEEIRLAHLHAEEAELNNKRQVLITALNDDDALHGLFVDDMAGRLKRVNERQQALQPIKAFQTQRVLVQARHAKFAETMIDKVSREVDAVQGKRELEGLIEQFLARKPDTSLP</sequence>
<evidence type="ECO:0000313" key="2">
    <source>
        <dbReference type="Proteomes" id="UP001595796"/>
    </source>
</evidence>
<keyword evidence="2" id="KW-1185">Reference proteome</keyword>
<accession>A0ABV9Z557</accession>
<organism evidence="1 2">
    <name type="scientific">Flaviflagellibacter deserti</name>
    <dbReference type="NCBI Taxonomy" id="2267266"/>
    <lineage>
        <taxon>Bacteria</taxon>
        <taxon>Pseudomonadati</taxon>
        <taxon>Pseudomonadota</taxon>
        <taxon>Alphaproteobacteria</taxon>
        <taxon>Hyphomicrobiales</taxon>
        <taxon>Flaviflagellibacter</taxon>
    </lineage>
</organism>
<reference evidence="2" key="1">
    <citation type="journal article" date="2019" name="Int. J. Syst. Evol. Microbiol.">
        <title>The Global Catalogue of Microorganisms (GCM) 10K type strain sequencing project: providing services to taxonomists for standard genome sequencing and annotation.</title>
        <authorList>
            <consortium name="The Broad Institute Genomics Platform"/>
            <consortium name="The Broad Institute Genome Sequencing Center for Infectious Disease"/>
            <person name="Wu L."/>
            <person name="Ma J."/>
        </authorList>
    </citation>
    <scope>NUCLEOTIDE SEQUENCE [LARGE SCALE GENOMIC DNA]</scope>
    <source>
        <strain evidence="2">CGMCC 1.16444</strain>
    </source>
</reference>
<dbReference type="EMBL" id="JBHSJF010000008">
    <property type="protein sequence ID" value="MFC5069742.1"/>
    <property type="molecule type" value="Genomic_DNA"/>
</dbReference>
<comment type="caution">
    <text evidence="1">The sequence shown here is derived from an EMBL/GenBank/DDBJ whole genome shotgun (WGS) entry which is preliminary data.</text>
</comment>
<gene>
    <name evidence="1" type="ORF">ACFPFW_17140</name>
</gene>
<evidence type="ECO:0000313" key="1">
    <source>
        <dbReference type="EMBL" id="MFC5069742.1"/>
    </source>
</evidence>
<protein>
    <recommendedName>
        <fullName evidence="3">Flagellar export protein FliJ</fullName>
    </recommendedName>
</protein>
<dbReference type="Proteomes" id="UP001595796">
    <property type="component" value="Unassembled WGS sequence"/>
</dbReference>
<dbReference type="RefSeq" id="WP_114956244.1">
    <property type="nucleotide sequence ID" value="NZ_JBHSJF010000008.1"/>
</dbReference>
<name>A0ABV9Z557_9HYPH</name>
<proteinExistence type="predicted"/>